<evidence type="ECO:0000256" key="4">
    <source>
        <dbReference type="ARBA" id="ARBA00032089"/>
    </source>
</evidence>
<accession>I3ZJS5</accession>
<dbReference type="InterPro" id="IPR055342">
    <property type="entry name" value="MreC_beta-barrel_core"/>
</dbReference>
<organism evidence="7 8">
    <name type="scientific">Terriglobus roseus (strain DSM 18391 / NRRL B-41598 / KBS 63)</name>
    <dbReference type="NCBI Taxonomy" id="926566"/>
    <lineage>
        <taxon>Bacteria</taxon>
        <taxon>Pseudomonadati</taxon>
        <taxon>Acidobacteriota</taxon>
        <taxon>Terriglobia</taxon>
        <taxon>Terriglobales</taxon>
        <taxon>Acidobacteriaceae</taxon>
        <taxon>Terriglobus</taxon>
    </lineage>
</organism>
<dbReference type="KEGG" id="trs:Terro_3276"/>
<evidence type="ECO:0000259" key="6">
    <source>
        <dbReference type="Pfam" id="PF04085"/>
    </source>
</evidence>
<dbReference type="Proteomes" id="UP000006056">
    <property type="component" value="Chromosome"/>
</dbReference>
<proteinExistence type="inferred from homology"/>
<dbReference type="PANTHER" id="PTHR34138">
    <property type="entry name" value="CELL SHAPE-DETERMINING PROTEIN MREC"/>
    <property type="match status" value="1"/>
</dbReference>
<dbReference type="PATRIC" id="fig|926566.3.peg.3222"/>
<feature type="region of interest" description="Disordered" evidence="5">
    <location>
        <begin position="307"/>
        <end position="380"/>
    </location>
</feature>
<dbReference type="InterPro" id="IPR007221">
    <property type="entry name" value="MreC"/>
</dbReference>
<evidence type="ECO:0000256" key="3">
    <source>
        <dbReference type="ARBA" id="ARBA00022960"/>
    </source>
</evidence>
<dbReference type="GO" id="GO:0008360">
    <property type="term" value="P:regulation of cell shape"/>
    <property type="evidence" value="ECO:0007669"/>
    <property type="project" value="UniProtKB-KW"/>
</dbReference>
<name>I3ZJS5_TERRK</name>
<keyword evidence="3" id="KW-0133">Cell shape</keyword>
<dbReference type="AlphaFoldDB" id="I3ZJS5"/>
<dbReference type="HOGENOM" id="CLU_042663_1_0_0"/>
<dbReference type="Pfam" id="PF04085">
    <property type="entry name" value="MreC"/>
    <property type="match status" value="1"/>
</dbReference>
<dbReference type="EMBL" id="CP003379">
    <property type="protein sequence ID" value="AFL89493.1"/>
    <property type="molecule type" value="Genomic_DNA"/>
</dbReference>
<gene>
    <name evidence="7" type="ordered locus">Terro_3276</name>
</gene>
<sequence length="380" mass="40744">MESFFTRFKSELVLLAVLLAQVIGLALQVKRPQYGSREDGHHVRIARAWAAYTVTPIESVLKHSGGGIRGLWHNYIDLRHVRQHDKDLQYQIDQLRLHEAALAEDARQGQRLQRMLAFKQQYVGKTIAAQVVGTGGGDSSRIVTIDKGSADGLKPDMAVITPDGIVGKVRDVFAQSSQILLLNDPSSGAGVLLLTTRTRGILHGGPGGTLMITNLLPDDRIKAGESLITSGGDRVFPRGLPVGTVVSIKPDPEHQPYAIIAIKPASNLDRLEEVLIVTDVAEQLARTNTVADEADEAGKKAAEVVADRLPSLKDPNATPLKPGETAPVATLPKPPPALHTDRYSPGSIPAATSLQPGASNNELVTPPSRPNPTARPAEEQ</sequence>
<evidence type="ECO:0000256" key="5">
    <source>
        <dbReference type="SAM" id="MobiDB-lite"/>
    </source>
</evidence>
<evidence type="ECO:0000256" key="2">
    <source>
        <dbReference type="ARBA" id="ARBA00013855"/>
    </source>
</evidence>
<evidence type="ECO:0000313" key="7">
    <source>
        <dbReference type="EMBL" id="AFL89493.1"/>
    </source>
</evidence>
<keyword evidence="8" id="KW-1185">Reference proteome</keyword>
<dbReference type="GO" id="GO:0005886">
    <property type="term" value="C:plasma membrane"/>
    <property type="evidence" value="ECO:0007669"/>
    <property type="project" value="TreeGrafter"/>
</dbReference>
<feature type="domain" description="Rod shape-determining protein MreC beta-barrel core" evidence="6">
    <location>
        <begin position="131"/>
        <end position="277"/>
    </location>
</feature>
<dbReference type="Gene3D" id="2.40.10.340">
    <property type="entry name" value="Rod shape-determining protein MreC, domain 1"/>
    <property type="match status" value="1"/>
</dbReference>
<dbReference type="InterPro" id="IPR042177">
    <property type="entry name" value="Cell/Rod_1"/>
</dbReference>
<dbReference type="Gene3D" id="2.40.10.350">
    <property type="entry name" value="Rod shape-determining protein MreC, domain 2"/>
    <property type="match status" value="1"/>
</dbReference>
<protein>
    <recommendedName>
        <fullName evidence="2">Cell shape-determining protein MreC</fullName>
    </recommendedName>
    <alternativeName>
        <fullName evidence="4">Cell shape protein MreC</fullName>
    </alternativeName>
</protein>
<dbReference type="PANTHER" id="PTHR34138:SF1">
    <property type="entry name" value="CELL SHAPE-DETERMINING PROTEIN MREC"/>
    <property type="match status" value="1"/>
</dbReference>
<dbReference type="RefSeq" id="WP_014786754.1">
    <property type="nucleotide sequence ID" value="NC_018014.1"/>
</dbReference>
<dbReference type="InterPro" id="IPR042175">
    <property type="entry name" value="Cell/Rod_MreC_2"/>
</dbReference>
<dbReference type="OrthoDB" id="9792313at2"/>
<dbReference type="eggNOG" id="COG1792">
    <property type="taxonomic scope" value="Bacteria"/>
</dbReference>
<evidence type="ECO:0000256" key="1">
    <source>
        <dbReference type="ARBA" id="ARBA00009369"/>
    </source>
</evidence>
<dbReference type="NCBIfam" id="TIGR00219">
    <property type="entry name" value="mreC"/>
    <property type="match status" value="1"/>
</dbReference>
<feature type="compositionally biased region" description="Polar residues" evidence="5">
    <location>
        <begin position="350"/>
        <end position="363"/>
    </location>
</feature>
<reference evidence="7 8" key="1">
    <citation type="submission" date="2012-06" db="EMBL/GenBank/DDBJ databases">
        <title>Complete genome of Terriglobus roseus DSM 18391.</title>
        <authorList>
            <consortium name="US DOE Joint Genome Institute (JGI-PGF)"/>
            <person name="Lucas S."/>
            <person name="Copeland A."/>
            <person name="Lapidus A."/>
            <person name="Glavina del Rio T."/>
            <person name="Dalin E."/>
            <person name="Tice H."/>
            <person name="Bruce D."/>
            <person name="Goodwin L."/>
            <person name="Pitluck S."/>
            <person name="Peters L."/>
            <person name="Mikhailova N."/>
            <person name="Munk A.C.C."/>
            <person name="Kyrpides N."/>
            <person name="Mavromatis K."/>
            <person name="Ivanova N."/>
            <person name="Brettin T."/>
            <person name="Detter J.C."/>
            <person name="Han C."/>
            <person name="Larimer F."/>
            <person name="Land M."/>
            <person name="Hauser L."/>
            <person name="Markowitz V."/>
            <person name="Cheng J.-F."/>
            <person name="Hugenholtz P."/>
            <person name="Woyke T."/>
            <person name="Wu D."/>
            <person name="Brambilla E."/>
            <person name="Klenk H.-P."/>
            <person name="Eisen J.A."/>
        </authorList>
    </citation>
    <scope>NUCLEOTIDE SEQUENCE [LARGE SCALE GENOMIC DNA]</scope>
    <source>
        <strain evidence="8">DSM 18391 / NRRL B-41598 / KBS 63</strain>
    </source>
</reference>
<evidence type="ECO:0000313" key="8">
    <source>
        <dbReference type="Proteomes" id="UP000006056"/>
    </source>
</evidence>
<dbReference type="STRING" id="926566.Terro_3276"/>
<comment type="similarity">
    <text evidence="1">Belongs to the MreC family.</text>
</comment>